<sequence>MRTRTSTWFETKIRYEKMMEDGMQKKVTEQYVVDALSFTEAESSIIDEMSVYISGEMDITDIKHATYGEIFFSDADADDKWYKAKLQFITIDEKTEKEKKSTVTYLVQANSVNGAIKNIDEVMGGTMIDYITSSIQETQIMDVFEHHAPKKKEEVNDVPEFEQNNTTEQVAE</sequence>
<accession>A0AA37MDA2</accession>
<feature type="compositionally biased region" description="Polar residues" evidence="1">
    <location>
        <begin position="162"/>
        <end position="172"/>
    </location>
</feature>
<organism evidence="2 3">
    <name type="scientific">Segatella bryantii</name>
    <name type="common">Prevotella bryantii</name>
    <dbReference type="NCBI Taxonomy" id="77095"/>
    <lineage>
        <taxon>Bacteria</taxon>
        <taxon>Pseudomonadati</taxon>
        <taxon>Bacteroidota</taxon>
        <taxon>Bacteroidia</taxon>
        <taxon>Bacteroidales</taxon>
        <taxon>Prevotellaceae</taxon>
        <taxon>Segatella</taxon>
    </lineage>
</organism>
<gene>
    <name evidence="2" type="ORF">PRRU23_04250</name>
</gene>
<dbReference type="AlphaFoldDB" id="A0AA37MDA2"/>
<dbReference type="InterPro" id="IPR027848">
    <property type="entry name" value="DUF4494"/>
</dbReference>
<dbReference type="Proteomes" id="UP000887043">
    <property type="component" value="Unassembled WGS sequence"/>
</dbReference>
<evidence type="ECO:0000256" key="1">
    <source>
        <dbReference type="SAM" id="MobiDB-lite"/>
    </source>
</evidence>
<evidence type="ECO:0000313" key="3">
    <source>
        <dbReference type="Proteomes" id="UP000887043"/>
    </source>
</evidence>
<dbReference type="EMBL" id="BPTR01000001">
    <property type="protein sequence ID" value="GJG26725.1"/>
    <property type="molecule type" value="Genomic_DNA"/>
</dbReference>
<reference evidence="2" key="1">
    <citation type="submission" date="2021-08" db="EMBL/GenBank/DDBJ databases">
        <title>Prevotella lacticifex sp. nov., isolated from rumen of cow.</title>
        <authorList>
            <person name="Shinkai T."/>
            <person name="Ikeyama N."/>
            <person name="Kumagai M."/>
            <person name="Ohmori H."/>
            <person name="Sakamoto M."/>
            <person name="Ohkuma M."/>
            <person name="Mitsumori M."/>
        </authorList>
    </citation>
    <scope>NUCLEOTIDE SEQUENCE</scope>
    <source>
        <strain evidence="2">DSM 11371</strain>
    </source>
</reference>
<protein>
    <recommendedName>
        <fullName evidence="4">DUF4494 domain-containing protein</fullName>
    </recommendedName>
</protein>
<name>A0AA37MDA2_SEGBR</name>
<dbReference type="Pfam" id="PF14902">
    <property type="entry name" value="DUF4494"/>
    <property type="match status" value="1"/>
</dbReference>
<feature type="region of interest" description="Disordered" evidence="1">
    <location>
        <begin position="150"/>
        <end position="172"/>
    </location>
</feature>
<evidence type="ECO:0008006" key="4">
    <source>
        <dbReference type="Google" id="ProtNLM"/>
    </source>
</evidence>
<evidence type="ECO:0000313" key="2">
    <source>
        <dbReference type="EMBL" id="GJG26725.1"/>
    </source>
</evidence>
<dbReference type="RefSeq" id="WP_006283183.1">
    <property type="nucleotide sequence ID" value="NZ_BPTR01000001.1"/>
</dbReference>
<comment type="caution">
    <text evidence="2">The sequence shown here is derived from an EMBL/GenBank/DDBJ whole genome shotgun (WGS) entry which is preliminary data.</text>
</comment>
<proteinExistence type="predicted"/>